<evidence type="ECO:0000259" key="10">
    <source>
        <dbReference type="PROSITE" id="PS51278"/>
    </source>
</evidence>
<evidence type="ECO:0000256" key="1">
    <source>
        <dbReference type="ARBA" id="ARBA00005187"/>
    </source>
</evidence>
<proteinExistence type="inferred from homology"/>
<dbReference type="SUPFAM" id="SSF52402">
    <property type="entry name" value="Adenine nucleotide alpha hydrolases-like"/>
    <property type="match status" value="1"/>
</dbReference>
<keyword evidence="4 9" id="KW-0547">Nucleotide-binding</keyword>
<dbReference type="Proteomes" id="UP000252118">
    <property type="component" value="Unassembled WGS sequence"/>
</dbReference>
<dbReference type="PANTHER" id="PTHR43284">
    <property type="entry name" value="ASPARAGINE SYNTHETASE (GLUTAMINE-HYDROLYZING)"/>
    <property type="match status" value="1"/>
</dbReference>
<dbReference type="PIRSF" id="PIRSF001589">
    <property type="entry name" value="Asn_synthetase_glu-h"/>
    <property type="match status" value="1"/>
</dbReference>
<dbReference type="InterPro" id="IPR051786">
    <property type="entry name" value="ASN_synthetase/amidase"/>
</dbReference>
<dbReference type="GO" id="GO:0005524">
    <property type="term" value="F:ATP binding"/>
    <property type="evidence" value="ECO:0007669"/>
    <property type="project" value="UniProtKB-KW"/>
</dbReference>
<dbReference type="Gene3D" id="3.40.50.620">
    <property type="entry name" value="HUPs"/>
    <property type="match status" value="2"/>
</dbReference>
<feature type="binding site" evidence="9">
    <location>
        <position position="100"/>
    </location>
    <ligand>
        <name>L-glutamine</name>
        <dbReference type="ChEBI" id="CHEBI:58359"/>
    </ligand>
</feature>
<dbReference type="Pfam" id="PF13537">
    <property type="entry name" value="GATase_7"/>
    <property type="match status" value="1"/>
</dbReference>
<keyword evidence="5 9" id="KW-0067">ATP-binding</keyword>
<dbReference type="EMBL" id="QNRJ01000010">
    <property type="protein sequence ID" value="RBP03162.1"/>
    <property type="molecule type" value="Genomic_DNA"/>
</dbReference>
<dbReference type="InterPro" id="IPR006426">
    <property type="entry name" value="Asn_synth_AEB"/>
</dbReference>
<dbReference type="AlphaFoldDB" id="A0A366EL55"/>
<dbReference type="SUPFAM" id="SSF56235">
    <property type="entry name" value="N-terminal nucleophile aminohydrolases (Ntn hydrolases)"/>
    <property type="match status" value="1"/>
</dbReference>
<dbReference type="PANTHER" id="PTHR43284:SF1">
    <property type="entry name" value="ASPARAGINE SYNTHETASE"/>
    <property type="match status" value="1"/>
</dbReference>
<dbReference type="InterPro" id="IPR029055">
    <property type="entry name" value="Ntn_hydrolases_N"/>
</dbReference>
<protein>
    <recommendedName>
        <fullName evidence="3">asparagine synthase (glutamine-hydrolyzing)</fullName>
        <ecNumber evidence="3">6.3.5.4</ecNumber>
    </recommendedName>
</protein>
<evidence type="ECO:0000313" key="12">
    <source>
        <dbReference type="Proteomes" id="UP000252118"/>
    </source>
</evidence>
<evidence type="ECO:0000256" key="3">
    <source>
        <dbReference type="ARBA" id="ARBA00012737"/>
    </source>
</evidence>
<accession>A0A366EL55</accession>
<evidence type="ECO:0000256" key="2">
    <source>
        <dbReference type="ARBA" id="ARBA00005752"/>
    </source>
</evidence>
<dbReference type="CDD" id="cd00712">
    <property type="entry name" value="AsnB"/>
    <property type="match status" value="1"/>
</dbReference>
<sequence length="644" mass="75160">MSAIAGIYHQNHEPVSREHIHAMMGSLEQFPADDVRVYKKDHIFLGCHAQWITPESIGEVLPFYDNERKLAITADAIIDNRKDLFNTLGVRQSFRKEMSDSELILLAYEKWEEDCPKYLVGDFAFVVWDERKRKLFAARDFSGARTLYYYFDQQCFAFCTVMAPLLSLPFIKRDMDEEWLAEFLFIQDMIDVVDVSKTIHKNIKQIPPAYSLTIEGGRVNLERYCRVVGKGKLKLKDTSEYVEAFKEVFQESINSKLRTFRKVGSHLSGGIDSGSVASFAAASLKNENKKLYTYSYVPEDNFVDWTPKYRVANETPQISETINHIGNVESEFLSFKGRNSLKEIDDWLDVMEMPYKFFENSFWVKGILEEGQEQGIGVMLNGARGNLGVSWGPALDYYAILLKKFKWVHLNREVNQYSTNVGVLDKKRIYSLISKKAFPIMKKVLDSSQPYNFPDVINNDFVTRHKVKEKLDSLGYELNSTKNIYELRKEHFEQNYVWNTTGTSNSKLSLRYSIWNRDPTNDMRVIKYCLSVPEEQYVQNGMDRSLIRNATEGFLPDQVRLNQQKRGIQGADWLYRLIPDWGRFNNDMDSLVKDPLMYEYFNVEKIKSILSKYRSEPLPEQAFNPELRILMRSLIVYRFIKKQF</sequence>
<evidence type="ECO:0000256" key="9">
    <source>
        <dbReference type="PIRSR" id="PIRSR001589-2"/>
    </source>
</evidence>
<dbReference type="InterPro" id="IPR017932">
    <property type="entry name" value="GATase_2_dom"/>
</dbReference>
<feature type="domain" description="Glutamine amidotransferase type-2" evidence="10">
    <location>
        <begin position="2"/>
        <end position="217"/>
    </location>
</feature>
<evidence type="ECO:0000256" key="8">
    <source>
        <dbReference type="ARBA" id="ARBA00048741"/>
    </source>
</evidence>
<dbReference type="InterPro" id="IPR033738">
    <property type="entry name" value="AsnB_N"/>
</dbReference>
<reference evidence="11 12" key="1">
    <citation type="submission" date="2018-06" db="EMBL/GenBank/DDBJ databases">
        <title>Freshwater and sediment microbial communities from various areas in North America, analyzing microbe dynamics in response to fracking.</title>
        <authorList>
            <person name="Lamendella R."/>
        </authorList>
    </citation>
    <scope>NUCLEOTIDE SEQUENCE [LARGE SCALE GENOMIC DNA]</scope>
    <source>
        <strain evidence="11 12">97B</strain>
    </source>
</reference>
<dbReference type="EC" id="6.3.5.4" evidence="3"/>
<evidence type="ECO:0000256" key="4">
    <source>
        <dbReference type="ARBA" id="ARBA00022741"/>
    </source>
</evidence>
<keyword evidence="6" id="KW-0028">Amino-acid biosynthesis</keyword>
<comment type="similarity">
    <text evidence="2">Belongs to the asparagine synthetase family.</text>
</comment>
<dbReference type="OrthoDB" id="9763290at2"/>
<keyword evidence="7" id="KW-0315">Glutamine amidotransferase</keyword>
<dbReference type="PROSITE" id="PS51278">
    <property type="entry name" value="GATASE_TYPE_2"/>
    <property type="match status" value="1"/>
</dbReference>
<gene>
    <name evidence="11" type="ORF">DET59_11044</name>
</gene>
<dbReference type="RefSeq" id="WP_113970189.1">
    <property type="nucleotide sequence ID" value="NZ_QNRJ01000010.1"/>
</dbReference>
<evidence type="ECO:0000256" key="6">
    <source>
        <dbReference type="ARBA" id="ARBA00022888"/>
    </source>
</evidence>
<name>A0A366EL55_9BACI</name>
<evidence type="ECO:0000313" key="11">
    <source>
        <dbReference type="EMBL" id="RBP03162.1"/>
    </source>
</evidence>
<dbReference type="Pfam" id="PF00733">
    <property type="entry name" value="Asn_synthase"/>
    <property type="match status" value="1"/>
</dbReference>
<comment type="pathway">
    <text evidence="1">Amino-acid biosynthesis; L-asparagine biosynthesis; L-asparagine from L-aspartate (L-Gln route): step 1/1.</text>
</comment>
<dbReference type="InterPro" id="IPR014729">
    <property type="entry name" value="Rossmann-like_a/b/a_fold"/>
</dbReference>
<comment type="catalytic activity">
    <reaction evidence="8">
        <text>L-aspartate + L-glutamine + ATP + H2O = L-asparagine + L-glutamate + AMP + diphosphate + H(+)</text>
        <dbReference type="Rhea" id="RHEA:12228"/>
        <dbReference type="ChEBI" id="CHEBI:15377"/>
        <dbReference type="ChEBI" id="CHEBI:15378"/>
        <dbReference type="ChEBI" id="CHEBI:29985"/>
        <dbReference type="ChEBI" id="CHEBI:29991"/>
        <dbReference type="ChEBI" id="CHEBI:30616"/>
        <dbReference type="ChEBI" id="CHEBI:33019"/>
        <dbReference type="ChEBI" id="CHEBI:58048"/>
        <dbReference type="ChEBI" id="CHEBI:58359"/>
        <dbReference type="ChEBI" id="CHEBI:456215"/>
        <dbReference type="EC" id="6.3.5.4"/>
    </reaction>
</comment>
<evidence type="ECO:0000256" key="5">
    <source>
        <dbReference type="ARBA" id="ARBA00022840"/>
    </source>
</evidence>
<dbReference type="Gene3D" id="3.60.20.10">
    <property type="entry name" value="Glutamine Phosphoribosylpyrophosphate, subunit 1, domain 1"/>
    <property type="match status" value="1"/>
</dbReference>
<comment type="caution">
    <text evidence="11">The sequence shown here is derived from an EMBL/GenBank/DDBJ whole genome shotgun (WGS) entry which is preliminary data.</text>
</comment>
<organism evidence="11 12">
    <name type="scientific">Rossellomorea aquimaris</name>
    <dbReference type="NCBI Taxonomy" id="189382"/>
    <lineage>
        <taxon>Bacteria</taxon>
        <taxon>Bacillati</taxon>
        <taxon>Bacillota</taxon>
        <taxon>Bacilli</taxon>
        <taxon>Bacillales</taxon>
        <taxon>Bacillaceae</taxon>
        <taxon>Rossellomorea</taxon>
    </lineage>
</organism>
<dbReference type="GO" id="GO:0006529">
    <property type="term" value="P:asparagine biosynthetic process"/>
    <property type="evidence" value="ECO:0007669"/>
    <property type="project" value="UniProtKB-KW"/>
</dbReference>
<dbReference type="GO" id="GO:0004066">
    <property type="term" value="F:asparagine synthase (glutamine-hydrolyzing) activity"/>
    <property type="evidence" value="ECO:0007669"/>
    <property type="project" value="UniProtKB-EC"/>
</dbReference>
<evidence type="ECO:0000256" key="7">
    <source>
        <dbReference type="ARBA" id="ARBA00022962"/>
    </source>
</evidence>
<keyword evidence="6" id="KW-0061">Asparagine biosynthesis</keyword>
<dbReference type="InterPro" id="IPR001962">
    <property type="entry name" value="Asn_synthase"/>
</dbReference>